<dbReference type="GO" id="GO:0005829">
    <property type="term" value="C:cytosol"/>
    <property type="evidence" value="ECO:0007669"/>
    <property type="project" value="TreeGrafter"/>
</dbReference>
<dbReference type="AlphaFoldDB" id="A0A2V2ZSN7"/>
<feature type="domain" description="Flagellar assembly protein FliH/Type III secretion system HrpE" evidence="9">
    <location>
        <begin position="121"/>
        <end position="247"/>
    </location>
</feature>
<dbReference type="RefSeq" id="WP_110065692.1">
    <property type="nucleotide sequence ID" value="NZ_QGTW01000008.1"/>
</dbReference>
<comment type="similarity">
    <text evidence="2">Belongs to the FliH family.</text>
</comment>
<keyword evidence="10" id="KW-0969">Cilium</keyword>
<evidence type="ECO:0000313" key="11">
    <source>
        <dbReference type="Proteomes" id="UP000247150"/>
    </source>
</evidence>
<dbReference type="EMBL" id="QGTW01000008">
    <property type="protein sequence ID" value="PWW27370.1"/>
    <property type="molecule type" value="Genomic_DNA"/>
</dbReference>
<evidence type="ECO:0000256" key="4">
    <source>
        <dbReference type="ARBA" id="ARBA00022795"/>
    </source>
</evidence>
<evidence type="ECO:0000259" key="9">
    <source>
        <dbReference type="Pfam" id="PF02108"/>
    </source>
</evidence>
<evidence type="ECO:0000256" key="2">
    <source>
        <dbReference type="ARBA" id="ARBA00006602"/>
    </source>
</evidence>
<keyword evidence="10" id="KW-0282">Flagellum</keyword>
<evidence type="ECO:0000256" key="6">
    <source>
        <dbReference type="ARBA" id="ARBA00023225"/>
    </source>
</evidence>
<keyword evidence="4" id="KW-1005">Bacterial flagellum biogenesis</keyword>
<gene>
    <name evidence="10" type="ORF">DFO73_108109</name>
</gene>
<evidence type="ECO:0000256" key="5">
    <source>
        <dbReference type="ARBA" id="ARBA00022927"/>
    </source>
</evidence>
<dbReference type="GO" id="GO:0044781">
    <property type="term" value="P:bacterial-type flagellum organization"/>
    <property type="evidence" value="ECO:0007669"/>
    <property type="project" value="UniProtKB-KW"/>
</dbReference>
<keyword evidence="10" id="KW-0966">Cell projection</keyword>
<keyword evidence="8" id="KW-0175">Coiled coil</keyword>
<evidence type="ECO:0000313" key="10">
    <source>
        <dbReference type="EMBL" id="PWW27370.1"/>
    </source>
</evidence>
<dbReference type="NCBIfam" id="TIGR03825">
    <property type="entry name" value="FliH_bacil"/>
    <property type="match status" value="1"/>
</dbReference>
<dbReference type="Pfam" id="PF02108">
    <property type="entry name" value="FliH"/>
    <property type="match status" value="1"/>
</dbReference>
<keyword evidence="6" id="KW-1006">Bacterial flagellum protein export</keyword>
<proteinExistence type="inferred from homology"/>
<evidence type="ECO:0000256" key="3">
    <source>
        <dbReference type="ARBA" id="ARBA00022448"/>
    </source>
</evidence>
<comment type="function">
    <text evidence="1">Needed for flagellar regrowth and assembly.</text>
</comment>
<dbReference type="PANTHER" id="PTHR34982:SF1">
    <property type="entry name" value="FLAGELLAR ASSEMBLY PROTEIN FLIH"/>
    <property type="match status" value="1"/>
</dbReference>
<organism evidence="10 11">
    <name type="scientific">Cytobacillus oceanisediminis</name>
    <dbReference type="NCBI Taxonomy" id="665099"/>
    <lineage>
        <taxon>Bacteria</taxon>
        <taxon>Bacillati</taxon>
        <taxon>Bacillota</taxon>
        <taxon>Bacilli</taxon>
        <taxon>Bacillales</taxon>
        <taxon>Bacillaceae</taxon>
        <taxon>Cytobacillus</taxon>
    </lineage>
</organism>
<evidence type="ECO:0000256" key="7">
    <source>
        <dbReference type="NCBIfam" id="TIGR03825"/>
    </source>
</evidence>
<accession>A0A2V2ZSN7</accession>
<comment type="caution">
    <text evidence="10">The sequence shown here is derived from an EMBL/GenBank/DDBJ whole genome shotgun (WGS) entry which is preliminary data.</text>
</comment>
<keyword evidence="3" id="KW-0813">Transport</keyword>
<dbReference type="OrthoDB" id="19020at2"/>
<dbReference type="PANTHER" id="PTHR34982">
    <property type="entry name" value="YOP PROTEINS TRANSLOCATION PROTEIN L"/>
    <property type="match status" value="1"/>
</dbReference>
<protein>
    <recommendedName>
        <fullName evidence="7">Flagellar assembly protein FliH</fullName>
    </recommendedName>
</protein>
<dbReference type="InterPro" id="IPR022524">
    <property type="entry name" value="FliH_Bacilli"/>
</dbReference>
<dbReference type="Proteomes" id="UP000247150">
    <property type="component" value="Unassembled WGS sequence"/>
</dbReference>
<name>A0A2V2ZSN7_9BACI</name>
<feature type="coiled-coil region" evidence="8">
    <location>
        <begin position="40"/>
        <end position="96"/>
    </location>
</feature>
<sequence length="261" mass="30346">MILLSRLIKSFPPKLLQEEKKVISIKLLKNHQNTAEHEPEQNLKRTDEQIEAMLQGARQEAEAIIEAARSEAEKNYQHINRQREELEHERQAVFEEARQQGFASGVDEGRQSGFEEYRSLIQSAKEVVNSAKHDYQQHIESSERTILNLGMKAAGRILGQVLDQNSEHFLSIVKRALKEAREYREIQLHVNPVHYDLLLSHKEELIMVFPKETDLYIYPDEELSQTSCIIESANGRIEASLDSQLEEIKRRLFEMLESEEQ</sequence>
<dbReference type="InterPro" id="IPR051472">
    <property type="entry name" value="T3SS_Stator/FliH"/>
</dbReference>
<evidence type="ECO:0000256" key="8">
    <source>
        <dbReference type="SAM" id="Coils"/>
    </source>
</evidence>
<reference evidence="10 11" key="1">
    <citation type="submission" date="2018-05" db="EMBL/GenBank/DDBJ databases">
        <title>Freshwater and sediment microbial communities from various areas in North America, analyzing microbe dynamics in response to fracking.</title>
        <authorList>
            <person name="Lamendella R."/>
        </authorList>
    </citation>
    <scope>NUCLEOTIDE SEQUENCE [LARGE SCALE GENOMIC DNA]</scope>
    <source>
        <strain evidence="10 11">15_TX</strain>
    </source>
</reference>
<dbReference type="InterPro" id="IPR018035">
    <property type="entry name" value="Flagellar_FliH/T3SS_HrpE"/>
</dbReference>
<keyword evidence="5" id="KW-0653">Protein transport</keyword>
<evidence type="ECO:0000256" key="1">
    <source>
        <dbReference type="ARBA" id="ARBA00003041"/>
    </source>
</evidence>
<dbReference type="GO" id="GO:0015031">
    <property type="term" value="P:protein transport"/>
    <property type="evidence" value="ECO:0007669"/>
    <property type="project" value="UniProtKB-KW"/>
</dbReference>